<evidence type="ECO:0000313" key="2">
    <source>
        <dbReference type="Proteomes" id="UP000034845"/>
    </source>
</evidence>
<sequence>MAKSELKLKARELRNSGKSIKDIAHITGTSQSTVSLWCRDIRLTDKQLKRILGEKEYLIARGRLKGANFQRMKRVNAIKIAAQESLRLNKLTEKEFFIAGLALYLAEGTKTYGTVQFTNSNLKIIKFMIDWFRHFYHISNAEVKFSIHINSVHRNREKEVMSFWKKSLRVKPGNFTSIRYVKTKSTKKYENHNVHYGTIDFRIKKSSNLLYKLNALTDRFLDIPRLLPK</sequence>
<dbReference type="Gene3D" id="1.10.10.60">
    <property type="entry name" value="Homeodomain-like"/>
    <property type="match status" value="1"/>
</dbReference>
<dbReference type="Proteomes" id="UP000034845">
    <property type="component" value="Unassembled WGS sequence"/>
</dbReference>
<organism evidence="1 2">
    <name type="scientific">Yanofskybacteria sp. (strain GW2011_GWA1_39_13)</name>
    <dbReference type="NCBI Taxonomy" id="1619019"/>
    <lineage>
        <taxon>Bacteria</taxon>
        <taxon>Candidatus Yanofskyibacteriota</taxon>
    </lineage>
</organism>
<dbReference type="EMBL" id="LBWF01000001">
    <property type="protein sequence ID" value="KKR02674.1"/>
    <property type="molecule type" value="Genomic_DNA"/>
</dbReference>
<comment type="caution">
    <text evidence="1">The sequence shown here is derived from an EMBL/GenBank/DDBJ whole genome shotgun (WGS) entry which is preliminary data.</text>
</comment>
<name>A0A0G0MF59_YANXG</name>
<accession>A0A0G0MF59</accession>
<evidence type="ECO:0000313" key="1">
    <source>
        <dbReference type="EMBL" id="KKR02674.1"/>
    </source>
</evidence>
<gene>
    <name evidence="1" type="ORF">UT29_C0001G0154</name>
</gene>
<reference evidence="1 2" key="1">
    <citation type="journal article" date="2015" name="Nature">
        <title>rRNA introns, odd ribosomes, and small enigmatic genomes across a large radiation of phyla.</title>
        <authorList>
            <person name="Brown C.T."/>
            <person name="Hug L.A."/>
            <person name="Thomas B.C."/>
            <person name="Sharon I."/>
            <person name="Castelle C.J."/>
            <person name="Singh A."/>
            <person name="Wilkins M.J."/>
            <person name="Williams K.H."/>
            <person name="Banfield J.F."/>
        </authorList>
    </citation>
    <scope>NUCLEOTIDE SEQUENCE [LARGE SCALE GENOMIC DNA]</scope>
    <source>
        <strain evidence="2">GW2011_GWA1_39_13</strain>
    </source>
</reference>
<protein>
    <submittedName>
        <fullName evidence="1">Uncharacterized protein</fullName>
    </submittedName>
</protein>
<proteinExistence type="predicted"/>
<dbReference type="AlphaFoldDB" id="A0A0G0MF59"/>